<evidence type="ECO:0000313" key="2">
    <source>
        <dbReference type="Proteomes" id="UP000694941"/>
    </source>
</evidence>
<reference evidence="3" key="1">
    <citation type="submission" date="2025-08" db="UniProtKB">
        <authorList>
            <consortium name="RefSeq"/>
        </authorList>
    </citation>
    <scope>IDENTIFICATION</scope>
    <source>
        <tissue evidence="3">Muscle</tissue>
    </source>
</reference>
<keyword evidence="2" id="KW-1185">Reference proteome</keyword>
<accession>A0ABM1BSJ7</accession>
<gene>
    <name evidence="3" type="primary">LOC106471760</name>
</gene>
<dbReference type="RefSeq" id="XP_013787837.1">
    <property type="nucleotide sequence ID" value="XM_013932383.2"/>
</dbReference>
<sequence length="181" mass="20622">MTGQALKSALLWCLVATLISGQPFEDRKDSHTIHHGKKQDSLNNLYETKRLIKEASSKRNFDEIDSAGFGGFGKRNFDEIDSAGFGGFGKRNFDEIDRAGFGGFHKRNFDEIDGAGFNNFGKRNFDEIDRAGFNDFGKRFLFVYTAPKKPFHTARNIRLKKRSFDEIDRAGFGGLKRYKFL</sequence>
<proteinExistence type="predicted"/>
<keyword evidence="1" id="KW-0732">Signal</keyword>
<evidence type="ECO:0000313" key="3">
    <source>
        <dbReference type="RefSeq" id="XP_013787837.1"/>
    </source>
</evidence>
<dbReference type="PANTHER" id="PTHR33864">
    <property type="entry name" value="NEUROPEPTIDE-LIKE PROTEIN-RELATED"/>
    <property type="match status" value="1"/>
</dbReference>
<feature type="chain" id="PRO_5046372457" evidence="1">
    <location>
        <begin position="22"/>
        <end position="181"/>
    </location>
</feature>
<dbReference type="PANTHER" id="PTHR33864:SF1">
    <property type="entry name" value="NEUROPEPTIDE-LIKE PROTEIN"/>
    <property type="match status" value="1"/>
</dbReference>
<evidence type="ECO:0000256" key="1">
    <source>
        <dbReference type="SAM" id="SignalP"/>
    </source>
</evidence>
<dbReference type="InterPro" id="IPR040384">
    <property type="entry name" value="ORCKA/B"/>
</dbReference>
<dbReference type="GeneID" id="106471760"/>
<organism evidence="2 3">
    <name type="scientific">Limulus polyphemus</name>
    <name type="common">Atlantic horseshoe crab</name>
    <dbReference type="NCBI Taxonomy" id="6850"/>
    <lineage>
        <taxon>Eukaryota</taxon>
        <taxon>Metazoa</taxon>
        <taxon>Ecdysozoa</taxon>
        <taxon>Arthropoda</taxon>
        <taxon>Chelicerata</taxon>
        <taxon>Merostomata</taxon>
        <taxon>Xiphosura</taxon>
        <taxon>Limulidae</taxon>
        <taxon>Limulus</taxon>
    </lineage>
</organism>
<dbReference type="Proteomes" id="UP000694941">
    <property type="component" value="Unplaced"/>
</dbReference>
<protein>
    <submittedName>
        <fullName evidence="3">Orcokinin peptides type A-like</fullName>
    </submittedName>
</protein>
<name>A0ABM1BSJ7_LIMPO</name>
<feature type="signal peptide" evidence="1">
    <location>
        <begin position="1"/>
        <end position="21"/>
    </location>
</feature>